<gene>
    <name evidence="1" type="ORF">NCTC5385_00429</name>
</gene>
<name>A0A4U9XNX3_9STRE</name>
<reference evidence="1 2" key="1">
    <citation type="submission" date="2019-05" db="EMBL/GenBank/DDBJ databases">
        <authorList>
            <consortium name="Pathogen Informatics"/>
        </authorList>
    </citation>
    <scope>NUCLEOTIDE SEQUENCE [LARGE SCALE GENOMIC DNA]</scope>
    <source>
        <strain evidence="1 2">NCTC5385</strain>
    </source>
</reference>
<accession>A0A4U9XNX3</accession>
<proteinExistence type="predicted"/>
<organism evidence="1 2">
    <name type="scientific">Streptococcus pseudoporcinus</name>
    <dbReference type="NCBI Taxonomy" id="361101"/>
    <lineage>
        <taxon>Bacteria</taxon>
        <taxon>Bacillati</taxon>
        <taxon>Bacillota</taxon>
        <taxon>Bacilli</taxon>
        <taxon>Lactobacillales</taxon>
        <taxon>Streptococcaceae</taxon>
        <taxon>Streptococcus</taxon>
    </lineage>
</organism>
<dbReference type="EMBL" id="LR594035">
    <property type="protein sequence ID" value="VTS14786.1"/>
    <property type="molecule type" value="Genomic_DNA"/>
</dbReference>
<evidence type="ECO:0000313" key="2">
    <source>
        <dbReference type="Proteomes" id="UP000304914"/>
    </source>
</evidence>
<protein>
    <submittedName>
        <fullName evidence="1">Uncharacterized protein</fullName>
    </submittedName>
</protein>
<sequence length="31" mass="3488">MFEVRVDNNTVEFSSDLRDALIGAIDFISVN</sequence>
<dbReference type="AlphaFoldDB" id="A0A4U9XNX3"/>
<evidence type="ECO:0000313" key="1">
    <source>
        <dbReference type="EMBL" id="VTS14786.1"/>
    </source>
</evidence>
<dbReference type="Proteomes" id="UP000304914">
    <property type="component" value="Chromosome"/>
</dbReference>